<keyword evidence="5" id="KW-1185">Reference proteome</keyword>
<protein>
    <recommendedName>
        <fullName evidence="3">CCHC-type domain-containing protein</fullName>
    </recommendedName>
</protein>
<gene>
    <name evidence="4" type="ORF">PARMNEM_LOCUS4681</name>
</gene>
<proteinExistence type="predicted"/>
<sequence length="736" mass="82341">MSVKSSKSCVEMAKNKATTRSVRGVSPSSAPTLRKKVLIHNAASSQQVAEDAENIDRRITAKGEAIHGSDSSNLTMGESTEQVNMMKTKEPQTATDNSTSLDIEAELGLLGLCKPVHRTDDEWSDVESIVSGDSRRSSMLPPAYKRAGISMDLATQRANDFLLAGKEALEKAGNMKRECKQEVHDCLQGLYETVLSLSDSRSRHRLGLEQERSRAAKELVRVERAHTKQLTELQSTYTQRLKAIQDIMHETQKSTEAIRGWLNYEMDDPIKAIYKIKQVIYEISTKTSKEPSTCIADEHLKQWQTHNSEELASIANQVNDIMEKIKELVSDINVFKNNVADKESIEHIALALNSWKDPRIDDIASNISNVKHTIQDMQIRALNVTSPQSTSIDSISTAIEPVLFRIDKITEDIKELRDYGVSQSAFQNNSGLGTELAIAEIRDKLNHLETCNCSNITNKTTESPKNVVIKEQQAARQIKSYAEALTSPRFALVVESSDPRHTSEDVVNTIKNNIDVVQLGVGVNNIRRVRNQKVLLSCDNDEDREKLQNAIRNSDKKLTVSKSTAKNPLLKLIGVANDLNNTKLEEALVNQNIKLLKHIEMENIKIKVLRRIKGRTAAINNIILEVSPEVWKALKDQRVHVGYQIVPALDQSPVVQCYRCMGFGHRARECRADKSTCGYCAEDHDSRECPRSNGAPTCANCTRNKIVGDLSHPAYSNECSVWKKWDRIARSSVAYC</sequence>
<dbReference type="GO" id="GO:0008270">
    <property type="term" value="F:zinc ion binding"/>
    <property type="evidence" value="ECO:0007669"/>
    <property type="project" value="UniProtKB-KW"/>
</dbReference>
<evidence type="ECO:0000259" key="3">
    <source>
        <dbReference type="PROSITE" id="PS50158"/>
    </source>
</evidence>
<dbReference type="SUPFAM" id="SSF57756">
    <property type="entry name" value="Retrovirus zinc finger-like domains"/>
    <property type="match status" value="1"/>
</dbReference>
<evidence type="ECO:0000256" key="1">
    <source>
        <dbReference type="PROSITE-ProRule" id="PRU00047"/>
    </source>
</evidence>
<name>A0AAV1KJM7_9NEOP</name>
<feature type="domain" description="CCHC-type" evidence="3">
    <location>
        <begin position="657"/>
        <end position="671"/>
    </location>
</feature>
<dbReference type="Proteomes" id="UP001314205">
    <property type="component" value="Unassembled WGS sequence"/>
</dbReference>
<dbReference type="EMBL" id="CAVLGL010000057">
    <property type="protein sequence ID" value="CAK1583266.1"/>
    <property type="molecule type" value="Genomic_DNA"/>
</dbReference>
<evidence type="ECO:0000313" key="5">
    <source>
        <dbReference type="Proteomes" id="UP001314205"/>
    </source>
</evidence>
<keyword evidence="1" id="KW-0862">Zinc</keyword>
<feature type="region of interest" description="Disordered" evidence="2">
    <location>
        <begin position="1"/>
        <end position="31"/>
    </location>
</feature>
<keyword evidence="1" id="KW-0479">Metal-binding</keyword>
<feature type="compositionally biased region" description="Polar residues" evidence="2">
    <location>
        <begin position="16"/>
        <end position="31"/>
    </location>
</feature>
<keyword evidence="1" id="KW-0863">Zinc-finger</keyword>
<dbReference type="InterPro" id="IPR036875">
    <property type="entry name" value="Znf_CCHC_sf"/>
</dbReference>
<accession>A0AAV1KJM7</accession>
<evidence type="ECO:0000256" key="2">
    <source>
        <dbReference type="SAM" id="MobiDB-lite"/>
    </source>
</evidence>
<dbReference type="InterPro" id="IPR001878">
    <property type="entry name" value="Znf_CCHC"/>
</dbReference>
<dbReference type="GO" id="GO:0003676">
    <property type="term" value="F:nucleic acid binding"/>
    <property type="evidence" value="ECO:0007669"/>
    <property type="project" value="InterPro"/>
</dbReference>
<dbReference type="Gene3D" id="4.10.60.10">
    <property type="entry name" value="Zinc finger, CCHC-type"/>
    <property type="match status" value="1"/>
</dbReference>
<dbReference type="PROSITE" id="PS50158">
    <property type="entry name" value="ZF_CCHC"/>
    <property type="match status" value="1"/>
</dbReference>
<reference evidence="4 5" key="1">
    <citation type="submission" date="2023-11" db="EMBL/GenBank/DDBJ databases">
        <authorList>
            <person name="Hedman E."/>
            <person name="Englund M."/>
            <person name="Stromberg M."/>
            <person name="Nyberg Akerstrom W."/>
            <person name="Nylinder S."/>
            <person name="Jareborg N."/>
            <person name="Kallberg Y."/>
            <person name="Kronander E."/>
        </authorList>
    </citation>
    <scope>NUCLEOTIDE SEQUENCE [LARGE SCALE GENOMIC DNA]</scope>
</reference>
<comment type="caution">
    <text evidence="4">The sequence shown here is derived from an EMBL/GenBank/DDBJ whole genome shotgun (WGS) entry which is preliminary data.</text>
</comment>
<dbReference type="AlphaFoldDB" id="A0AAV1KJM7"/>
<dbReference type="SMART" id="SM00343">
    <property type="entry name" value="ZnF_C2HC"/>
    <property type="match status" value="1"/>
</dbReference>
<evidence type="ECO:0000313" key="4">
    <source>
        <dbReference type="EMBL" id="CAK1583266.1"/>
    </source>
</evidence>
<organism evidence="4 5">
    <name type="scientific">Parnassius mnemosyne</name>
    <name type="common">clouded apollo</name>
    <dbReference type="NCBI Taxonomy" id="213953"/>
    <lineage>
        <taxon>Eukaryota</taxon>
        <taxon>Metazoa</taxon>
        <taxon>Ecdysozoa</taxon>
        <taxon>Arthropoda</taxon>
        <taxon>Hexapoda</taxon>
        <taxon>Insecta</taxon>
        <taxon>Pterygota</taxon>
        <taxon>Neoptera</taxon>
        <taxon>Endopterygota</taxon>
        <taxon>Lepidoptera</taxon>
        <taxon>Glossata</taxon>
        <taxon>Ditrysia</taxon>
        <taxon>Papilionoidea</taxon>
        <taxon>Papilionidae</taxon>
        <taxon>Parnassiinae</taxon>
        <taxon>Parnassini</taxon>
        <taxon>Parnassius</taxon>
        <taxon>Driopa</taxon>
    </lineage>
</organism>